<comment type="cofactor">
    <cofactor evidence="1">
        <name>Zn(2+)</name>
        <dbReference type="ChEBI" id="CHEBI:29105"/>
    </cofactor>
</comment>
<evidence type="ECO:0000313" key="15">
    <source>
        <dbReference type="Proteomes" id="UP000035067"/>
    </source>
</evidence>
<evidence type="ECO:0000256" key="12">
    <source>
        <dbReference type="SAM" id="Phobius"/>
    </source>
</evidence>
<dbReference type="PANTHER" id="PTHR42837">
    <property type="entry name" value="REGULATOR OF SIGMA-E PROTEASE RSEP"/>
    <property type="match status" value="1"/>
</dbReference>
<keyword evidence="8 12" id="KW-1133">Transmembrane helix</keyword>
<feature type="transmembrane region" description="Helical" evidence="12">
    <location>
        <begin position="328"/>
        <end position="349"/>
    </location>
</feature>
<keyword evidence="7" id="KW-0862">Zinc</keyword>
<feature type="transmembrane region" description="Helical" evidence="12">
    <location>
        <begin position="284"/>
        <end position="306"/>
    </location>
</feature>
<comment type="caution">
    <text evidence="14">The sequence shown here is derived from an EMBL/GenBank/DDBJ whole genome shotgun (WGS) entry which is preliminary data.</text>
</comment>
<evidence type="ECO:0000256" key="5">
    <source>
        <dbReference type="ARBA" id="ARBA00022692"/>
    </source>
</evidence>
<dbReference type="InterPro" id="IPR004387">
    <property type="entry name" value="Pept_M50_Zn"/>
</dbReference>
<feature type="domain" description="PDZ" evidence="13">
    <location>
        <begin position="122"/>
        <end position="159"/>
    </location>
</feature>
<dbReference type="GO" id="GO:0004222">
    <property type="term" value="F:metalloendopeptidase activity"/>
    <property type="evidence" value="ECO:0007669"/>
    <property type="project" value="InterPro"/>
</dbReference>
<evidence type="ECO:0000256" key="2">
    <source>
        <dbReference type="ARBA" id="ARBA00004141"/>
    </source>
</evidence>
<evidence type="ECO:0000256" key="10">
    <source>
        <dbReference type="ARBA" id="ARBA00023136"/>
    </source>
</evidence>
<gene>
    <name evidence="14" type="ORF">TE42_06885</name>
</gene>
<keyword evidence="4 14" id="KW-0645">Protease</keyword>
<evidence type="ECO:0000256" key="1">
    <source>
        <dbReference type="ARBA" id="ARBA00001947"/>
    </source>
</evidence>
<dbReference type="Gene3D" id="2.30.42.10">
    <property type="match status" value="1"/>
</dbReference>
<keyword evidence="9 14" id="KW-0482">Metalloprotease</keyword>
<dbReference type="GO" id="GO:0016020">
    <property type="term" value="C:membrane"/>
    <property type="evidence" value="ECO:0007669"/>
    <property type="project" value="UniProtKB-SubCell"/>
</dbReference>
<dbReference type="SMART" id="SM00228">
    <property type="entry name" value="PDZ"/>
    <property type="match status" value="1"/>
</dbReference>
<comment type="similarity">
    <text evidence="3">Belongs to the peptidase M50B family.</text>
</comment>
<dbReference type="SUPFAM" id="SSF50156">
    <property type="entry name" value="PDZ domain-like"/>
    <property type="match status" value="1"/>
</dbReference>
<protein>
    <submittedName>
        <fullName evidence="14">Zinc metalloprotease</fullName>
    </submittedName>
</protein>
<dbReference type="AlphaFoldDB" id="A0A0G2IW24"/>
<dbReference type="PATRIC" id="fig|1604020.3.peg.1161"/>
<accession>A0A0G2IW24</accession>
<dbReference type="CDD" id="cd06163">
    <property type="entry name" value="S2P-M50_PDZ_RseP-like"/>
    <property type="match status" value="1"/>
</dbReference>
<feature type="region of interest" description="Disordered" evidence="11">
    <location>
        <begin position="189"/>
        <end position="212"/>
    </location>
</feature>
<evidence type="ECO:0000256" key="11">
    <source>
        <dbReference type="SAM" id="MobiDB-lite"/>
    </source>
</evidence>
<dbReference type="InterPro" id="IPR001478">
    <property type="entry name" value="PDZ"/>
</dbReference>
<dbReference type="InterPro" id="IPR041489">
    <property type="entry name" value="PDZ_6"/>
</dbReference>
<dbReference type="Proteomes" id="UP000035067">
    <property type="component" value="Unassembled WGS sequence"/>
</dbReference>
<dbReference type="InterPro" id="IPR008915">
    <property type="entry name" value="Peptidase_M50"/>
</dbReference>
<evidence type="ECO:0000313" key="14">
    <source>
        <dbReference type="EMBL" id="KKZ11829.1"/>
    </source>
</evidence>
<dbReference type="GO" id="GO:0006508">
    <property type="term" value="P:proteolysis"/>
    <property type="evidence" value="ECO:0007669"/>
    <property type="project" value="UniProtKB-KW"/>
</dbReference>
<dbReference type="InterPro" id="IPR036034">
    <property type="entry name" value="PDZ_sf"/>
</dbReference>
<reference evidence="14 15" key="1">
    <citation type="submission" date="2015-01" db="EMBL/GenBank/DDBJ databases">
        <title>Lifestyle Evolution in Cyanobacterial Symbionts of Sponges.</title>
        <authorList>
            <person name="Burgsdorf I."/>
            <person name="Slaby B.M."/>
            <person name="Handley K.M."/>
            <person name="Haber M."/>
            <person name="Blom J."/>
            <person name="Marshall C.W."/>
            <person name="Gilbert J.A."/>
            <person name="Hentschel U."/>
            <person name="Steindler L."/>
        </authorList>
    </citation>
    <scope>NUCLEOTIDE SEQUENCE [LARGE SCALE GENOMIC DNA]</scope>
    <source>
        <strain evidence="14">SP3</strain>
    </source>
</reference>
<dbReference type="PANTHER" id="PTHR42837:SF2">
    <property type="entry name" value="MEMBRANE METALLOPROTEASE ARASP2, CHLOROPLASTIC-RELATED"/>
    <property type="match status" value="1"/>
</dbReference>
<evidence type="ECO:0000256" key="4">
    <source>
        <dbReference type="ARBA" id="ARBA00022670"/>
    </source>
</evidence>
<dbReference type="Pfam" id="PF02163">
    <property type="entry name" value="Peptidase_M50"/>
    <property type="match status" value="1"/>
</dbReference>
<evidence type="ECO:0000256" key="7">
    <source>
        <dbReference type="ARBA" id="ARBA00022833"/>
    </source>
</evidence>
<evidence type="ECO:0000259" key="13">
    <source>
        <dbReference type="PROSITE" id="PS50106"/>
    </source>
</evidence>
<organism evidence="14 15">
    <name type="scientific">Candidatus Synechococcus spongiarum SP3</name>
    <dbReference type="NCBI Taxonomy" id="1604020"/>
    <lineage>
        <taxon>Bacteria</taxon>
        <taxon>Bacillati</taxon>
        <taxon>Cyanobacteriota</taxon>
        <taxon>Cyanophyceae</taxon>
        <taxon>Synechococcales</taxon>
        <taxon>Synechococcaceae</taxon>
        <taxon>Synechococcus</taxon>
    </lineage>
</organism>
<evidence type="ECO:0000256" key="6">
    <source>
        <dbReference type="ARBA" id="ARBA00022801"/>
    </source>
</evidence>
<keyword evidence="5 12" id="KW-0812">Transmembrane</keyword>
<comment type="subcellular location">
    <subcellularLocation>
        <location evidence="2">Membrane</location>
        <topology evidence="2">Multi-pass membrane protein</topology>
    </subcellularLocation>
</comment>
<keyword evidence="6" id="KW-0378">Hydrolase</keyword>
<proteinExistence type="inferred from homology"/>
<feature type="transmembrane region" description="Helical" evidence="12">
    <location>
        <begin position="92"/>
        <end position="112"/>
    </location>
</feature>
<dbReference type="Pfam" id="PF17820">
    <property type="entry name" value="PDZ_6"/>
    <property type="match status" value="1"/>
</dbReference>
<evidence type="ECO:0000256" key="9">
    <source>
        <dbReference type="ARBA" id="ARBA00023049"/>
    </source>
</evidence>
<sequence>MHILAALAVLGLLIAIHETGHFLAAVGQGIRVSSFSIGLGPALVGWRRRGVQFALRAIPIGGYVAFPDSETDEETPAQDPDLFQNRPLPQRALVVAAGVLANLIFAWMALLAQGAVYGVPDGITAAAGIVVTGVSPNSPAAVAGLRPGDHVVAVNGQPLGQGDEAVKALITAVQTHPHVPLTLQLDSGGGLQERQVTPRPDEGTGRSRIGTQLQPYGTSQYRPVAGVWEWLATASRGFWAITANTLAGYGQLLTHFQATAQQLGGPVRIVEVGAQLAQQGGASLLSFTALISINLAVLNALPLPALDGGQMVLLLWEGLRGQPLPERWTLAVNRLGFALLLGLVGVLMVRDTSQLNILKSWLNS</sequence>
<name>A0A0G2IW24_9SYNE</name>
<evidence type="ECO:0000256" key="8">
    <source>
        <dbReference type="ARBA" id="ARBA00022989"/>
    </source>
</evidence>
<dbReference type="EMBL" id="JXQG01000039">
    <property type="protein sequence ID" value="KKZ11829.1"/>
    <property type="molecule type" value="Genomic_DNA"/>
</dbReference>
<evidence type="ECO:0000256" key="3">
    <source>
        <dbReference type="ARBA" id="ARBA00007931"/>
    </source>
</evidence>
<keyword evidence="10 12" id="KW-0472">Membrane</keyword>
<dbReference type="PROSITE" id="PS50106">
    <property type="entry name" value="PDZ"/>
    <property type="match status" value="1"/>
</dbReference>